<dbReference type="EMBL" id="CAJHNJ030000026">
    <property type="protein sequence ID" value="CAG9122316.1"/>
    <property type="molecule type" value="Genomic_DNA"/>
</dbReference>
<evidence type="ECO:0000256" key="1">
    <source>
        <dbReference type="SAM" id="SignalP"/>
    </source>
</evidence>
<reference evidence="2" key="1">
    <citation type="submission" date="2020-11" db="EMBL/GenBank/DDBJ databases">
        <authorList>
            <person name="Whiteford S."/>
        </authorList>
    </citation>
    <scope>NUCLEOTIDE SEQUENCE</scope>
</reference>
<organism evidence="2 3">
    <name type="scientific">Plutella xylostella</name>
    <name type="common">Diamondback moth</name>
    <name type="synonym">Plutella maculipennis</name>
    <dbReference type="NCBI Taxonomy" id="51655"/>
    <lineage>
        <taxon>Eukaryota</taxon>
        <taxon>Metazoa</taxon>
        <taxon>Ecdysozoa</taxon>
        <taxon>Arthropoda</taxon>
        <taxon>Hexapoda</taxon>
        <taxon>Insecta</taxon>
        <taxon>Pterygota</taxon>
        <taxon>Neoptera</taxon>
        <taxon>Endopterygota</taxon>
        <taxon>Lepidoptera</taxon>
        <taxon>Glossata</taxon>
        <taxon>Ditrysia</taxon>
        <taxon>Yponomeutoidea</taxon>
        <taxon>Plutellidae</taxon>
        <taxon>Plutella</taxon>
    </lineage>
</organism>
<keyword evidence="3" id="KW-1185">Reference proteome</keyword>
<dbReference type="PANTHER" id="PTHR39951">
    <property type="entry name" value="FI22632P1"/>
    <property type="match status" value="1"/>
</dbReference>
<accession>A0A8S4F4I9</accession>
<proteinExistence type="predicted"/>
<name>A0A8S4F4I9_PLUXY</name>
<evidence type="ECO:0000313" key="3">
    <source>
        <dbReference type="Proteomes" id="UP000653454"/>
    </source>
</evidence>
<comment type="caution">
    <text evidence="2">The sequence shown here is derived from an EMBL/GenBank/DDBJ whole genome shotgun (WGS) entry which is preliminary data.</text>
</comment>
<gene>
    <name evidence="2" type="ORF">PLXY2_LOCUS7589</name>
</gene>
<feature type="signal peptide" evidence="1">
    <location>
        <begin position="1"/>
        <end position="21"/>
    </location>
</feature>
<protein>
    <submittedName>
        <fullName evidence="2">(diamondback moth) hypothetical protein</fullName>
    </submittedName>
</protein>
<dbReference type="PANTHER" id="PTHR39951:SF2">
    <property type="entry name" value="IP05660P"/>
    <property type="match status" value="1"/>
</dbReference>
<dbReference type="AlphaFoldDB" id="A0A8S4F4I9"/>
<keyword evidence="1" id="KW-0732">Signal</keyword>
<feature type="chain" id="PRO_5035878042" evidence="1">
    <location>
        <begin position="22"/>
        <end position="108"/>
    </location>
</feature>
<evidence type="ECO:0000313" key="2">
    <source>
        <dbReference type="EMBL" id="CAG9122316.1"/>
    </source>
</evidence>
<dbReference type="Proteomes" id="UP000653454">
    <property type="component" value="Unassembled WGS sequence"/>
</dbReference>
<sequence>MKKYITLSVCMCVLFYRQVLAGDPVGPVKSFIQTNLVGLPVLHDKQSWSFDPDVSLRRRKQFIDLHGDKGERLIERLGLGIDGYSEERLQRQRQRDEGHLGGLNYFLP</sequence>